<evidence type="ECO:0000313" key="3">
    <source>
        <dbReference type="Proteomes" id="UP001066276"/>
    </source>
</evidence>
<dbReference type="EMBL" id="JANPWB010000009">
    <property type="protein sequence ID" value="KAJ1152726.1"/>
    <property type="molecule type" value="Genomic_DNA"/>
</dbReference>
<protein>
    <submittedName>
        <fullName evidence="2">Uncharacterized protein</fullName>
    </submittedName>
</protein>
<keyword evidence="3" id="KW-1185">Reference proteome</keyword>
<name>A0AAV7RMA9_PLEWA</name>
<organism evidence="2 3">
    <name type="scientific">Pleurodeles waltl</name>
    <name type="common">Iberian ribbed newt</name>
    <dbReference type="NCBI Taxonomy" id="8319"/>
    <lineage>
        <taxon>Eukaryota</taxon>
        <taxon>Metazoa</taxon>
        <taxon>Chordata</taxon>
        <taxon>Craniata</taxon>
        <taxon>Vertebrata</taxon>
        <taxon>Euteleostomi</taxon>
        <taxon>Amphibia</taxon>
        <taxon>Batrachia</taxon>
        <taxon>Caudata</taxon>
        <taxon>Salamandroidea</taxon>
        <taxon>Salamandridae</taxon>
        <taxon>Pleurodelinae</taxon>
        <taxon>Pleurodeles</taxon>
    </lineage>
</organism>
<gene>
    <name evidence="2" type="ORF">NDU88_005501</name>
</gene>
<feature type="region of interest" description="Disordered" evidence="1">
    <location>
        <begin position="129"/>
        <end position="182"/>
    </location>
</feature>
<feature type="region of interest" description="Disordered" evidence="1">
    <location>
        <begin position="30"/>
        <end position="80"/>
    </location>
</feature>
<feature type="compositionally biased region" description="Polar residues" evidence="1">
    <location>
        <begin position="167"/>
        <end position="178"/>
    </location>
</feature>
<comment type="caution">
    <text evidence="2">The sequence shown here is derived from an EMBL/GenBank/DDBJ whole genome shotgun (WGS) entry which is preliminary data.</text>
</comment>
<evidence type="ECO:0000313" key="2">
    <source>
        <dbReference type="EMBL" id="KAJ1152726.1"/>
    </source>
</evidence>
<reference evidence="2" key="1">
    <citation type="journal article" date="2022" name="bioRxiv">
        <title>Sequencing and chromosome-scale assembly of the giantPleurodeles waltlgenome.</title>
        <authorList>
            <person name="Brown T."/>
            <person name="Elewa A."/>
            <person name="Iarovenko S."/>
            <person name="Subramanian E."/>
            <person name="Araus A.J."/>
            <person name="Petzold A."/>
            <person name="Susuki M."/>
            <person name="Suzuki K.-i.T."/>
            <person name="Hayashi T."/>
            <person name="Toyoda A."/>
            <person name="Oliveira C."/>
            <person name="Osipova E."/>
            <person name="Leigh N.D."/>
            <person name="Simon A."/>
            <person name="Yun M.H."/>
        </authorList>
    </citation>
    <scope>NUCLEOTIDE SEQUENCE</scope>
    <source>
        <strain evidence="2">20211129_DDA</strain>
        <tissue evidence="2">Liver</tissue>
    </source>
</reference>
<feature type="compositionally biased region" description="Low complexity" evidence="1">
    <location>
        <begin position="37"/>
        <end position="47"/>
    </location>
</feature>
<feature type="compositionally biased region" description="Basic and acidic residues" evidence="1">
    <location>
        <begin position="95"/>
        <end position="104"/>
    </location>
</feature>
<dbReference type="AlphaFoldDB" id="A0AAV7RMA9"/>
<accession>A0AAV7RMA9</accession>
<feature type="compositionally biased region" description="Basic and acidic residues" evidence="1">
    <location>
        <begin position="129"/>
        <end position="139"/>
    </location>
</feature>
<sequence length="212" mass="23026">MINDMVWAQSTTINCVTNVLPFEKMRRRKLGTNMTPARSASSSYEARLSSRETDSSAPLRADPESDWHTTAPEGSNALTIGNPDIRVLIDSPGREGEVAGREEGLIGAGNPDIRVPESVKTAEGLCTRRVREEKDAKGKDSKKKRTEIAGSEGDKGSSGPHLGRATPGSTQETPTAGQESPERLELCHVSGGTWLKQVTVHMRYDHGYLPRT</sequence>
<dbReference type="Proteomes" id="UP001066276">
    <property type="component" value="Chromosome 5"/>
</dbReference>
<evidence type="ECO:0000256" key="1">
    <source>
        <dbReference type="SAM" id="MobiDB-lite"/>
    </source>
</evidence>
<feature type="region of interest" description="Disordered" evidence="1">
    <location>
        <begin position="95"/>
        <end position="114"/>
    </location>
</feature>
<proteinExistence type="predicted"/>